<organism evidence="1 2">
    <name type="scientific">Thalassospira tepidiphila</name>
    <dbReference type="NCBI Taxonomy" id="393657"/>
    <lineage>
        <taxon>Bacteria</taxon>
        <taxon>Pseudomonadati</taxon>
        <taxon>Pseudomonadota</taxon>
        <taxon>Alphaproteobacteria</taxon>
        <taxon>Rhodospirillales</taxon>
        <taxon>Thalassospiraceae</taxon>
        <taxon>Thalassospira</taxon>
    </lineage>
</organism>
<protein>
    <submittedName>
        <fullName evidence="1">Uncharacterized protein</fullName>
    </submittedName>
</protein>
<sequence length="268" mass="30253">MLLAAACFSKAEKLGFATFFGQSAYSYGWNVQFQQTTCGICGLNNKTHVRSQSGNICVQVRAWISEKRIYYALGKEMMSYEPHPARRKGEVNCTGHGRDWGQNSHILPGRRVNEPNHQAWKSRMAAGIHKYEPSDADGDGLFADYIEEASVAVTRTFENSVGMLKSVMEMMAFLEGIRVMHHDGAVAPKADKRLDRLSNGRFTNRASENATHERNGLSSEFMVQLHNMCTNGQKPCPDHVKVTKRYGTYLEPEHEIIPPKPRVTRYDH</sequence>
<comment type="caution">
    <text evidence="1">The sequence shown here is derived from an EMBL/GenBank/DDBJ whole genome shotgun (WGS) entry which is preliminary data.</text>
</comment>
<gene>
    <name evidence="1" type="ORF">GGR96_000923</name>
</gene>
<keyword evidence="2" id="KW-1185">Reference proteome</keyword>
<evidence type="ECO:0000313" key="1">
    <source>
        <dbReference type="EMBL" id="NJB73851.1"/>
    </source>
</evidence>
<dbReference type="RefSeq" id="WP_157097696.1">
    <property type="nucleotide sequence ID" value="NZ_BAAAEQ010000001.1"/>
</dbReference>
<evidence type="ECO:0000313" key="2">
    <source>
        <dbReference type="Proteomes" id="UP000556869"/>
    </source>
</evidence>
<proteinExistence type="predicted"/>
<reference evidence="1 2" key="1">
    <citation type="submission" date="2020-03" db="EMBL/GenBank/DDBJ databases">
        <title>Genomic Encyclopedia of Type Strains, Phase IV (KMG-IV): sequencing the most valuable type-strain genomes for metagenomic binning, comparative biology and taxonomic classification.</title>
        <authorList>
            <person name="Goeker M."/>
        </authorList>
    </citation>
    <scope>NUCLEOTIDE SEQUENCE [LARGE SCALE GENOMIC DNA]</scope>
    <source>
        <strain evidence="1 2">DSM 18888</strain>
    </source>
</reference>
<dbReference type="Proteomes" id="UP000556869">
    <property type="component" value="Unassembled WGS sequence"/>
</dbReference>
<name>A0ABX0WWY7_9PROT</name>
<accession>A0ABX0WWY7</accession>
<dbReference type="EMBL" id="JAATJD010000001">
    <property type="protein sequence ID" value="NJB73851.1"/>
    <property type="molecule type" value="Genomic_DNA"/>
</dbReference>